<keyword evidence="1" id="KW-0812">Transmembrane</keyword>
<feature type="transmembrane region" description="Helical" evidence="1">
    <location>
        <begin position="28"/>
        <end position="52"/>
    </location>
</feature>
<protein>
    <submittedName>
        <fullName evidence="2">Uncharacterized protein</fullName>
    </submittedName>
</protein>
<sequence>MPEFWVDKFERNNIYNRSRNKKKSVGTIFYNLGIVSTSSSSMSLISIFFLFFSDLWL</sequence>
<accession>A0A0B6Y4J6</accession>
<name>A0A0B6Y4J6_9EUPU</name>
<keyword evidence="1" id="KW-0472">Membrane</keyword>
<evidence type="ECO:0000256" key="1">
    <source>
        <dbReference type="SAM" id="Phobius"/>
    </source>
</evidence>
<keyword evidence="1" id="KW-1133">Transmembrane helix</keyword>
<evidence type="ECO:0000313" key="2">
    <source>
        <dbReference type="EMBL" id="CEK50425.1"/>
    </source>
</evidence>
<dbReference type="AlphaFoldDB" id="A0A0B6Y4J6"/>
<feature type="non-terminal residue" evidence="2">
    <location>
        <position position="57"/>
    </location>
</feature>
<gene>
    <name evidence="2" type="primary">ORF10732</name>
</gene>
<dbReference type="EMBL" id="HACG01003560">
    <property type="protein sequence ID" value="CEK50425.1"/>
    <property type="molecule type" value="Transcribed_RNA"/>
</dbReference>
<organism evidence="2">
    <name type="scientific">Arion vulgaris</name>
    <dbReference type="NCBI Taxonomy" id="1028688"/>
    <lineage>
        <taxon>Eukaryota</taxon>
        <taxon>Metazoa</taxon>
        <taxon>Spiralia</taxon>
        <taxon>Lophotrochozoa</taxon>
        <taxon>Mollusca</taxon>
        <taxon>Gastropoda</taxon>
        <taxon>Heterobranchia</taxon>
        <taxon>Euthyneura</taxon>
        <taxon>Panpulmonata</taxon>
        <taxon>Eupulmonata</taxon>
        <taxon>Stylommatophora</taxon>
        <taxon>Helicina</taxon>
        <taxon>Arionoidea</taxon>
        <taxon>Arionidae</taxon>
        <taxon>Arion</taxon>
    </lineage>
</organism>
<proteinExistence type="predicted"/>
<reference evidence="2" key="1">
    <citation type="submission" date="2014-12" db="EMBL/GenBank/DDBJ databases">
        <title>Insight into the proteome of Arion vulgaris.</title>
        <authorList>
            <person name="Aradska J."/>
            <person name="Bulat T."/>
            <person name="Smidak R."/>
            <person name="Sarate P."/>
            <person name="Gangsoo J."/>
            <person name="Sialana F."/>
            <person name="Bilban M."/>
            <person name="Lubec G."/>
        </authorList>
    </citation>
    <scope>NUCLEOTIDE SEQUENCE</scope>
    <source>
        <tissue evidence="2">Skin</tissue>
    </source>
</reference>